<reference evidence="1 2" key="1">
    <citation type="submission" date="2021-06" db="EMBL/GenBank/DDBJ databases">
        <title>Caerostris darwini draft genome.</title>
        <authorList>
            <person name="Kono N."/>
            <person name="Arakawa K."/>
        </authorList>
    </citation>
    <scope>NUCLEOTIDE SEQUENCE [LARGE SCALE GENOMIC DNA]</scope>
</reference>
<evidence type="ECO:0000313" key="1">
    <source>
        <dbReference type="EMBL" id="GIY31572.1"/>
    </source>
</evidence>
<organism evidence="1 2">
    <name type="scientific">Caerostris darwini</name>
    <dbReference type="NCBI Taxonomy" id="1538125"/>
    <lineage>
        <taxon>Eukaryota</taxon>
        <taxon>Metazoa</taxon>
        <taxon>Ecdysozoa</taxon>
        <taxon>Arthropoda</taxon>
        <taxon>Chelicerata</taxon>
        <taxon>Arachnida</taxon>
        <taxon>Araneae</taxon>
        <taxon>Araneomorphae</taxon>
        <taxon>Entelegynae</taxon>
        <taxon>Araneoidea</taxon>
        <taxon>Araneidae</taxon>
        <taxon>Caerostris</taxon>
    </lineage>
</organism>
<dbReference type="AlphaFoldDB" id="A0AAV4SGG9"/>
<name>A0AAV4SGG9_9ARAC</name>
<accession>A0AAV4SGG9</accession>
<gene>
    <name evidence="1" type="ORF">CDAR_595971</name>
</gene>
<feature type="non-terminal residue" evidence="1">
    <location>
        <position position="1"/>
    </location>
</feature>
<proteinExistence type="predicted"/>
<evidence type="ECO:0000313" key="2">
    <source>
        <dbReference type="Proteomes" id="UP001054837"/>
    </source>
</evidence>
<keyword evidence="2" id="KW-1185">Reference proteome</keyword>
<dbReference type="EMBL" id="BPLQ01007688">
    <property type="protein sequence ID" value="GIY31572.1"/>
    <property type="molecule type" value="Genomic_DNA"/>
</dbReference>
<comment type="caution">
    <text evidence="1">The sequence shown here is derived from an EMBL/GenBank/DDBJ whole genome shotgun (WGS) entry which is preliminary data.</text>
</comment>
<protein>
    <submittedName>
        <fullName evidence="1">Uncharacterized protein</fullName>
    </submittedName>
</protein>
<sequence>SQPECFLLVEVVAKCMILIYIKRYETFFEANGSLIGMQRYLDEIKEEDLRSFIVSNANSENGGILMPTVEDVLKVVNKFDEDDMRHFFLQEWEQDYLYKFQYPFEEESQQVGSNLKISESPVYLDVEFEKGVIKILLRNLDITSKQTAKRARKKCSFCGEKCFKYLMCQAGTASLIVEEEFED</sequence>
<dbReference type="Proteomes" id="UP001054837">
    <property type="component" value="Unassembled WGS sequence"/>
</dbReference>